<dbReference type="RefSeq" id="WP_014015452.1">
    <property type="nucleotide sequence ID" value="NZ_CABMON010000004.1"/>
</dbReference>
<protein>
    <submittedName>
        <fullName evidence="1">Uncharacterized protein</fullName>
    </submittedName>
</protein>
<evidence type="ECO:0000313" key="1">
    <source>
        <dbReference type="EMBL" id="AVO26987.1"/>
    </source>
</evidence>
<dbReference type="InterPro" id="IPR024930">
    <property type="entry name" value="Skp_dom_sf"/>
</dbReference>
<dbReference type="GeneID" id="97491431"/>
<dbReference type="EMBL" id="CP027569">
    <property type="protein sequence ID" value="AVO26987.1"/>
    <property type="molecule type" value="Genomic_DNA"/>
</dbReference>
<sequence length="140" mass="15170">MKLRKMMMTTVAAAMLTLSAAGASFASGLGTINAGALLQQHPQYAKTMAAWQSDVKSAQQDFQKELKKTNDKAAQQALVQKYNTKLNQQRIALFSPLEKDILAKTQAVQKEKGLDYVVLSGSVVIGQAQDITKDVAAKLK</sequence>
<accession>A0A269TFQ9</accession>
<gene>
    <name evidence="1" type="ORF">C6Y28_04865</name>
</gene>
<proteinExistence type="predicted"/>
<evidence type="ECO:0000313" key="2">
    <source>
        <dbReference type="Proteomes" id="UP000238358"/>
    </source>
</evidence>
<dbReference type="OrthoDB" id="1625284at2"/>
<dbReference type="InterPro" id="IPR005632">
    <property type="entry name" value="Chaperone_Skp"/>
</dbReference>
<dbReference type="Proteomes" id="UP000238358">
    <property type="component" value="Chromosome"/>
</dbReference>
<name>A0A269TFQ9_MEGEL</name>
<organism evidence="1 2">
    <name type="scientific">Megasphaera elsdenii</name>
    <dbReference type="NCBI Taxonomy" id="907"/>
    <lineage>
        <taxon>Bacteria</taxon>
        <taxon>Bacillati</taxon>
        <taxon>Bacillota</taxon>
        <taxon>Negativicutes</taxon>
        <taxon>Veillonellales</taxon>
        <taxon>Veillonellaceae</taxon>
        <taxon>Megasphaera</taxon>
    </lineage>
</organism>
<dbReference type="AlphaFoldDB" id="A0A269TFQ9"/>
<reference evidence="1 2" key="1">
    <citation type="journal article" date="2018" name="Genome Announc.">
        <title>Complete genomes of two Megasphaera elsdenii strains, NCIMB 702410 and ATCC 25940.</title>
        <authorList>
            <person name="Hatmaker E.A."/>
            <person name="O'Dell K."/>
            <person name="Riley L.A."/>
            <person name="Klingeman D.M."/>
            <person name="Guss A.M."/>
        </authorList>
    </citation>
    <scope>NUCLEOTIDE SEQUENCE [LARGE SCALE GENOMIC DNA]</scope>
    <source>
        <strain evidence="1 2">NCIMB702410</strain>
    </source>
</reference>
<dbReference type="Gene3D" id="3.30.910.20">
    <property type="entry name" value="Skp domain"/>
    <property type="match status" value="1"/>
</dbReference>
<dbReference type="GO" id="GO:0051082">
    <property type="term" value="F:unfolded protein binding"/>
    <property type="evidence" value="ECO:0007669"/>
    <property type="project" value="InterPro"/>
</dbReference>
<dbReference type="SMART" id="SM00935">
    <property type="entry name" value="OmpH"/>
    <property type="match status" value="1"/>
</dbReference>
<dbReference type="SUPFAM" id="SSF111384">
    <property type="entry name" value="OmpH-like"/>
    <property type="match status" value="1"/>
</dbReference>